<reference evidence="1" key="1">
    <citation type="submission" date="2022-07" db="EMBL/GenBank/DDBJ databases">
        <title>Phylogenomic reconstructions and comparative analyses of Kickxellomycotina fungi.</title>
        <authorList>
            <person name="Reynolds N.K."/>
            <person name="Stajich J.E."/>
            <person name="Barry K."/>
            <person name="Grigoriev I.V."/>
            <person name="Crous P."/>
            <person name="Smith M.E."/>
        </authorList>
    </citation>
    <scope>NUCLEOTIDE SEQUENCE</scope>
    <source>
        <strain evidence="1">NRRL 3115</strain>
    </source>
</reference>
<evidence type="ECO:0000313" key="1">
    <source>
        <dbReference type="EMBL" id="KAJ2676794.1"/>
    </source>
</evidence>
<protein>
    <submittedName>
        <fullName evidence="1">Uncharacterized protein</fullName>
    </submittedName>
</protein>
<organism evidence="1 2">
    <name type="scientific">Coemansia spiralis</name>
    <dbReference type="NCBI Taxonomy" id="417178"/>
    <lineage>
        <taxon>Eukaryota</taxon>
        <taxon>Fungi</taxon>
        <taxon>Fungi incertae sedis</taxon>
        <taxon>Zoopagomycota</taxon>
        <taxon>Kickxellomycotina</taxon>
        <taxon>Kickxellomycetes</taxon>
        <taxon>Kickxellales</taxon>
        <taxon>Kickxellaceae</taxon>
        <taxon>Coemansia</taxon>
    </lineage>
</organism>
<dbReference type="OrthoDB" id="5556970at2759"/>
<comment type="caution">
    <text evidence="1">The sequence shown here is derived from an EMBL/GenBank/DDBJ whole genome shotgun (WGS) entry which is preliminary data.</text>
</comment>
<evidence type="ECO:0000313" key="2">
    <source>
        <dbReference type="Proteomes" id="UP001151518"/>
    </source>
</evidence>
<dbReference type="EMBL" id="JANBTW010000037">
    <property type="protein sequence ID" value="KAJ2676794.1"/>
    <property type="molecule type" value="Genomic_DNA"/>
</dbReference>
<gene>
    <name evidence="1" type="ORF">GGI25_003439</name>
</gene>
<proteinExistence type="predicted"/>
<dbReference type="Proteomes" id="UP001151518">
    <property type="component" value="Unassembled WGS sequence"/>
</dbReference>
<name>A0A9W8G251_9FUNG</name>
<sequence length="216" mass="24128">MAARILTNTWLLRYPSPTFSKHRRHLATGLVFIESLPNTVTSTKQLYDIAEPHAHIYGVWTRPDPLKSSPNGSHSGMASIRITTEPVPRSLSIISKLPDPTAEEIDRVKSQLMDIAKAVRTQWQVNCTPITKFPDMFQISARAAVGLGSETRRFDMATTDTPRFTKGLINGYREGFKQARRNKKADELLTASSESDDEIGFLIAYLSSTCHPELPV</sequence>
<dbReference type="AlphaFoldDB" id="A0A9W8G251"/>
<accession>A0A9W8G251</accession>